<dbReference type="Proteomes" id="UP000322667">
    <property type="component" value="Chromosome A05"/>
</dbReference>
<dbReference type="EMBL" id="CM017614">
    <property type="protein sequence ID" value="TYI28476.1"/>
    <property type="molecule type" value="Genomic_DNA"/>
</dbReference>
<feature type="compositionally biased region" description="Basic and acidic residues" evidence="1">
    <location>
        <begin position="46"/>
        <end position="57"/>
    </location>
</feature>
<dbReference type="AlphaFoldDB" id="A0A5D2QJ03"/>
<organism evidence="2 3">
    <name type="scientific">Gossypium tomentosum</name>
    <name type="common">Hawaiian cotton</name>
    <name type="synonym">Gossypium sandvicense</name>
    <dbReference type="NCBI Taxonomy" id="34277"/>
    <lineage>
        <taxon>Eukaryota</taxon>
        <taxon>Viridiplantae</taxon>
        <taxon>Streptophyta</taxon>
        <taxon>Embryophyta</taxon>
        <taxon>Tracheophyta</taxon>
        <taxon>Spermatophyta</taxon>
        <taxon>Magnoliopsida</taxon>
        <taxon>eudicotyledons</taxon>
        <taxon>Gunneridae</taxon>
        <taxon>Pentapetalae</taxon>
        <taxon>rosids</taxon>
        <taxon>malvids</taxon>
        <taxon>Malvales</taxon>
        <taxon>Malvaceae</taxon>
        <taxon>Malvoideae</taxon>
        <taxon>Gossypium</taxon>
    </lineage>
</organism>
<reference evidence="2 3" key="1">
    <citation type="submission" date="2019-07" db="EMBL/GenBank/DDBJ databases">
        <title>WGS assembly of Gossypium tomentosum.</title>
        <authorList>
            <person name="Chen Z.J."/>
            <person name="Sreedasyam A."/>
            <person name="Ando A."/>
            <person name="Song Q."/>
            <person name="De L."/>
            <person name="Hulse-Kemp A."/>
            <person name="Ding M."/>
            <person name="Ye W."/>
            <person name="Kirkbride R."/>
            <person name="Jenkins J."/>
            <person name="Plott C."/>
            <person name="Lovell J."/>
            <person name="Lin Y.-M."/>
            <person name="Vaughn R."/>
            <person name="Liu B."/>
            <person name="Li W."/>
            <person name="Simpson S."/>
            <person name="Scheffler B."/>
            <person name="Saski C."/>
            <person name="Grover C."/>
            <person name="Hu G."/>
            <person name="Conover J."/>
            <person name="Carlson J."/>
            <person name="Shu S."/>
            <person name="Boston L."/>
            <person name="Williams M."/>
            <person name="Peterson D."/>
            <person name="Mcgee K."/>
            <person name="Jones D."/>
            <person name="Wendel J."/>
            <person name="Stelly D."/>
            <person name="Grimwood J."/>
            <person name="Schmutz J."/>
        </authorList>
    </citation>
    <scope>NUCLEOTIDE SEQUENCE [LARGE SCALE GENOMIC DNA]</scope>
    <source>
        <strain evidence="2">7179.01</strain>
    </source>
</reference>
<evidence type="ECO:0000313" key="2">
    <source>
        <dbReference type="EMBL" id="TYI28476.1"/>
    </source>
</evidence>
<protein>
    <submittedName>
        <fullName evidence="2">Uncharacterized protein</fullName>
    </submittedName>
</protein>
<evidence type="ECO:0000256" key="1">
    <source>
        <dbReference type="SAM" id="MobiDB-lite"/>
    </source>
</evidence>
<gene>
    <name evidence="2" type="ORF">ES332_A05G247200v1</name>
</gene>
<proteinExistence type="predicted"/>
<name>A0A5D2QJ03_GOSTO</name>
<feature type="region of interest" description="Disordered" evidence="1">
    <location>
        <begin position="1"/>
        <end position="64"/>
    </location>
</feature>
<sequence length="116" mass="12556">MHFGPKCMGTAPNGKPKFQDPPISTTHAGRPNGEQRRSRLPPGPDLNDRGNSDDHVTTESQVHGRVRLLRGGGVTHGAEIRAMYGTWGLLRLQTATPLLVEICLCLGPCSLGLFFI</sequence>
<accession>A0A5D2QJ03</accession>
<evidence type="ECO:0000313" key="3">
    <source>
        <dbReference type="Proteomes" id="UP000322667"/>
    </source>
</evidence>
<keyword evidence="3" id="KW-1185">Reference proteome</keyword>